<dbReference type="STRING" id="1765722.AT728_14575"/>
<evidence type="ECO:0008006" key="4">
    <source>
        <dbReference type="Google" id="ProtNLM"/>
    </source>
</evidence>
<keyword evidence="1" id="KW-0472">Membrane</keyword>
<evidence type="ECO:0000313" key="3">
    <source>
        <dbReference type="Proteomes" id="UP000054804"/>
    </source>
</evidence>
<gene>
    <name evidence="2" type="ORF">AT728_14575</name>
</gene>
<feature type="transmembrane region" description="Helical" evidence="1">
    <location>
        <begin position="28"/>
        <end position="46"/>
    </location>
</feature>
<dbReference type="OrthoDB" id="4233344at2"/>
<organism evidence="2 3">
    <name type="scientific">Streptomyces silvensis</name>
    <dbReference type="NCBI Taxonomy" id="1765722"/>
    <lineage>
        <taxon>Bacteria</taxon>
        <taxon>Bacillati</taxon>
        <taxon>Actinomycetota</taxon>
        <taxon>Actinomycetes</taxon>
        <taxon>Kitasatosporales</taxon>
        <taxon>Streptomycetaceae</taxon>
        <taxon>Streptomyces</taxon>
    </lineage>
</organism>
<evidence type="ECO:0000313" key="2">
    <source>
        <dbReference type="EMBL" id="KUF15965.1"/>
    </source>
</evidence>
<keyword evidence="1" id="KW-1133">Transmembrane helix</keyword>
<evidence type="ECO:0000256" key="1">
    <source>
        <dbReference type="SAM" id="Phobius"/>
    </source>
</evidence>
<sequence length="106" mass="10951">MPALLAVVYGLWAAANHRDGGPITGGNVLLGVVSGLVFGALYAGLRQAAPTLPRELRAGAWAVFAGLSFGFLCGLTDASVLRTAAMAAAVAAAVFATVFYRYYTRE</sequence>
<keyword evidence="1" id="KW-0812">Transmembrane</keyword>
<dbReference type="AlphaFoldDB" id="A0A0W7WZG1"/>
<comment type="caution">
    <text evidence="2">The sequence shown here is derived from an EMBL/GenBank/DDBJ whole genome shotgun (WGS) entry which is preliminary data.</text>
</comment>
<feature type="transmembrane region" description="Helical" evidence="1">
    <location>
        <begin position="84"/>
        <end position="103"/>
    </location>
</feature>
<name>A0A0W7WZG1_9ACTN</name>
<dbReference type="EMBL" id="LOCL01000042">
    <property type="protein sequence ID" value="KUF15965.1"/>
    <property type="molecule type" value="Genomic_DNA"/>
</dbReference>
<reference evidence="2 3" key="1">
    <citation type="submission" date="2015-12" db="EMBL/GenBank/DDBJ databases">
        <title>Draft genome sequence of Streptomyces silvensis ATCC 53525, a producer of novel hormone antagonists.</title>
        <authorList>
            <person name="Johnston C.W."/>
            <person name="Li Y."/>
            <person name="Magarvey N.A."/>
        </authorList>
    </citation>
    <scope>NUCLEOTIDE SEQUENCE [LARGE SCALE GENOMIC DNA]</scope>
    <source>
        <strain evidence="2 3">ATCC 53525</strain>
    </source>
</reference>
<feature type="transmembrane region" description="Helical" evidence="1">
    <location>
        <begin position="58"/>
        <end position="78"/>
    </location>
</feature>
<dbReference type="Proteomes" id="UP000054804">
    <property type="component" value="Unassembled WGS sequence"/>
</dbReference>
<keyword evidence="3" id="KW-1185">Reference proteome</keyword>
<accession>A0A0W7WZG1</accession>
<proteinExistence type="predicted"/>
<protein>
    <recommendedName>
        <fullName evidence="4">Integral membrane protein</fullName>
    </recommendedName>
</protein>